<dbReference type="InterPro" id="IPR039657">
    <property type="entry name" value="Dimethylallyltransferase"/>
</dbReference>
<dbReference type="Pfam" id="PF01715">
    <property type="entry name" value="IPPT"/>
    <property type="match status" value="1"/>
</dbReference>
<gene>
    <name evidence="10" type="primary">miaA</name>
    <name evidence="11" type="ORF">UR89_C0027G0005</name>
</gene>
<keyword evidence="4 10" id="KW-0808">Transferase</keyword>
<keyword evidence="5 10" id="KW-0819">tRNA processing</keyword>
<dbReference type="HAMAP" id="MF_00185">
    <property type="entry name" value="IPP_trans"/>
    <property type="match status" value="1"/>
</dbReference>
<comment type="caution">
    <text evidence="11">The sequence shown here is derived from an EMBL/GenBank/DDBJ whole genome shotgun (WGS) entry which is preliminary data.</text>
</comment>
<feature type="binding site" evidence="10">
    <location>
        <begin position="10"/>
        <end position="15"/>
    </location>
    <ligand>
        <name>substrate</name>
    </ligand>
</feature>
<evidence type="ECO:0000256" key="3">
    <source>
        <dbReference type="ARBA" id="ARBA00005842"/>
    </source>
</evidence>
<feature type="site" description="Interaction with substrate tRNA" evidence="10">
    <location>
        <position position="145"/>
    </location>
</feature>
<keyword evidence="7 10" id="KW-0067">ATP-binding</keyword>
<dbReference type="Gene3D" id="3.40.50.300">
    <property type="entry name" value="P-loop containing nucleotide triphosphate hydrolases"/>
    <property type="match status" value="1"/>
</dbReference>
<evidence type="ECO:0000256" key="6">
    <source>
        <dbReference type="ARBA" id="ARBA00022741"/>
    </source>
</evidence>
<comment type="catalytic activity">
    <reaction evidence="9 10">
        <text>adenosine(37) in tRNA + dimethylallyl diphosphate = N(6)-dimethylallyladenosine(37) in tRNA + diphosphate</text>
        <dbReference type="Rhea" id="RHEA:26482"/>
        <dbReference type="Rhea" id="RHEA-COMP:10162"/>
        <dbReference type="Rhea" id="RHEA-COMP:10375"/>
        <dbReference type="ChEBI" id="CHEBI:33019"/>
        <dbReference type="ChEBI" id="CHEBI:57623"/>
        <dbReference type="ChEBI" id="CHEBI:74411"/>
        <dbReference type="ChEBI" id="CHEBI:74415"/>
        <dbReference type="EC" id="2.5.1.75"/>
    </reaction>
</comment>
<evidence type="ECO:0000256" key="5">
    <source>
        <dbReference type="ARBA" id="ARBA00022694"/>
    </source>
</evidence>
<keyword evidence="6 10" id="KW-0547">Nucleotide-binding</keyword>
<sequence>MDLIIITGQTATGKTNLAFEYAAKYNGEIVNFDSRQIYKYLDIITGKDLPIKSKIKNQRSKPSFKIKNRINNFDIGYYKLPTTDNLSSEVLPKIRHPRTSEVKLWLYDVVFPDQYFSSYDFTQCANLVVEDIVKRGKTPILVGGTYFYLKHFLYGFNVSPVPANPGLREKLNNKSVVKLQDTLKRIDLKSFESMNNSDKNNPRRLIRKIEIATSNQQPVTTIHEPRTYFFQSAISNQQLAIKQFIGLKYKRKENLVAAIKQRVEKRLKQGALDEVRSLLKKGYKASDPGLTTIGYQELIQYLEGKLTEDKAIETWVNHEVQYAKRQLTFMKKDENIHWNII</sequence>
<dbReference type="GO" id="GO:0006400">
    <property type="term" value="P:tRNA modification"/>
    <property type="evidence" value="ECO:0007669"/>
    <property type="project" value="TreeGrafter"/>
</dbReference>
<dbReference type="GO" id="GO:0052381">
    <property type="term" value="F:tRNA dimethylallyltransferase activity"/>
    <property type="evidence" value="ECO:0007669"/>
    <property type="project" value="UniProtKB-UniRule"/>
</dbReference>
<keyword evidence="8 10" id="KW-0460">Magnesium</keyword>
<evidence type="ECO:0000256" key="2">
    <source>
        <dbReference type="ARBA" id="ARBA00003213"/>
    </source>
</evidence>
<name>A0A0G0CZ19_9BACT</name>
<evidence type="ECO:0000313" key="11">
    <source>
        <dbReference type="EMBL" id="KKP86283.1"/>
    </source>
</evidence>
<dbReference type="GO" id="GO:0005524">
    <property type="term" value="F:ATP binding"/>
    <property type="evidence" value="ECO:0007669"/>
    <property type="project" value="UniProtKB-UniRule"/>
</dbReference>
<comment type="cofactor">
    <cofactor evidence="1 10">
        <name>Mg(2+)</name>
        <dbReference type="ChEBI" id="CHEBI:18420"/>
    </cofactor>
</comment>
<feature type="binding site" evidence="10">
    <location>
        <begin position="8"/>
        <end position="15"/>
    </location>
    <ligand>
        <name>ATP</name>
        <dbReference type="ChEBI" id="CHEBI:30616"/>
    </ligand>
</feature>
<dbReference type="Proteomes" id="UP000034536">
    <property type="component" value="Unassembled WGS sequence"/>
</dbReference>
<proteinExistence type="inferred from homology"/>
<evidence type="ECO:0000256" key="8">
    <source>
        <dbReference type="ARBA" id="ARBA00022842"/>
    </source>
</evidence>
<reference evidence="11 12" key="1">
    <citation type="journal article" date="2015" name="Nature">
        <title>rRNA introns, odd ribosomes, and small enigmatic genomes across a large radiation of phyla.</title>
        <authorList>
            <person name="Brown C.T."/>
            <person name="Hug L.A."/>
            <person name="Thomas B.C."/>
            <person name="Sharon I."/>
            <person name="Castelle C.J."/>
            <person name="Singh A."/>
            <person name="Wilkins M.J."/>
            <person name="Williams K.H."/>
            <person name="Banfield J.F."/>
        </authorList>
    </citation>
    <scope>NUCLEOTIDE SEQUENCE [LARGE SCALE GENOMIC DNA]</scope>
</reference>
<comment type="similarity">
    <text evidence="3 10">Belongs to the IPP transferase family.</text>
</comment>
<feature type="region of interest" description="Interaction with substrate tRNA" evidence="10">
    <location>
        <begin position="33"/>
        <end position="36"/>
    </location>
</feature>
<comment type="function">
    <text evidence="2 10">Catalyzes the transfer of a dimethylallyl group onto the adenine at position 37 in tRNAs that read codons beginning with uridine, leading to the formation of N6-(dimethylallyl)adenosine (i(6)A).</text>
</comment>
<organism evidence="11 12">
    <name type="scientific">Candidatus Roizmanbacteria bacterium GW2011_GWA2_35_8</name>
    <dbReference type="NCBI Taxonomy" id="1618479"/>
    <lineage>
        <taxon>Bacteria</taxon>
        <taxon>Candidatus Roizmaniibacteriota</taxon>
    </lineage>
</organism>
<evidence type="ECO:0000256" key="10">
    <source>
        <dbReference type="HAMAP-Rule" id="MF_00185"/>
    </source>
</evidence>
<evidence type="ECO:0000256" key="1">
    <source>
        <dbReference type="ARBA" id="ARBA00001946"/>
    </source>
</evidence>
<comment type="subunit">
    <text evidence="10">Monomer.</text>
</comment>
<evidence type="ECO:0000256" key="7">
    <source>
        <dbReference type="ARBA" id="ARBA00022840"/>
    </source>
</evidence>
<dbReference type="PANTHER" id="PTHR11088:SF60">
    <property type="entry name" value="TRNA DIMETHYLALLYLTRANSFERASE"/>
    <property type="match status" value="1"/>
</dbReference>
<protein>
    <recommendedName>
        <fullName evidence="10">tRNA dimethylallyltransferase</fullName>
        <ecNumber evidence="10">2.5.1.75</ecNumber>
    </recommendedName>
    <alternativeName>
        <fullName evidence="10">Dimethylallyl diphosphate:tRNA dimethylallyltransferase</fullName>
        <shortName evidence="10">DMAPP:tRNA dimethylallyltransferase</shortName>
        <shortName evidence="10">DMATase</shortName>
    </alternativeName>
    <alternativeName>
        <fullName evidence="10">Isopentenyl-diphosphate:tRNA isopentenyltransferase</fullName>
        <shortName evidence="10">IPP transferase</shortName>
        <shortName evidence="10">IPPT</shortName>
        <shortName evidence="10">IPTase</shortName>
    </alternativeName>
</protein>
<accession>A0A0G0CZ19</accession>
<evidence type="ECO:0000256" key="9">
    <source>
        <dbReference type="ARBA" id="ARBA00049563"/>
    </source>
</evidence>
<feature type="site" description="Interaction with substrate tRNA" evidence="10">
    <location>
        <position position="168"/>
    </location>
</feature>
<dbReference type="PANTHER" id="PTHR11088">
    <property type="entry name" value="TRNA DIMETHYLALLYLTRANSFERASE"/>
    <property type="match status" value="1"/>
</dbReference>
<dbReference type="EC" id="2.5.1.75" evidence="10"/>
<dbReference type="InterPro" id="IPR018022">
    <property type="entry name" value="IPT"/>
</dbReference>
<evidence type="ECO:0000256" key="4">
    <source>
        <dbReference type="ARBA" id="ARBA00022679"/>
    </source>
</evidence>
<evidence type="ECO:0000313" key="12">
    <source>
        <dbReference type="Proteomes" id="UP000034536"/>
    </source>
</evidence>
<dbReference type="InterPro" id="IPR027417">
    <property type="entry name" value="P-loop_NTPase"/>
</dbReference>
<dbReference type="PATRIC" id="fig|1618479.3.peg.441"/>
<dbReference type="EMBL" id="LBQX01000027">
    <property type="protein sequence ID" value="KKP86283.1"/>
    <property type="molecule type" value="Genomic_DNA"/>
</dbReference>
<dbReference type="AlphaFoldDB" id="A0A0G0CZ19"/>
<dbReference type="Gene3D" id="1.10.20.140">
    <property type="match status" value="1"/>
</dbReference>
<comment type="caution">
    <text evidence="10">Lacks conserved residue(s) required for the propagation of feature annotation.</text>
</comment>